<evidence type="ECO:0000256" key="1">
    <source>
        <dbReference type="SAM" id="Coils"/>
    </source>
</evidence>
<proteinExistence type="predicted"/>
<reference evidence="2" key="1">
    <citation type="submission" date="2020-05" db="EMBL/GenBank/DDBJ databases">
        <authorList>
            <person name="Chiriac C."/>
            <person name="Salcher M."/>
            <person name="Ghai R."/>
            <person name="Kavagutti S V."/>
        </authorList>
    </citation>
    <scope>NUCLEOTIDE SEQUENCE</scope>
</reference>
<sequence length="344" mass="35640">MISLRQHIFSLVAVFVALAVGIAAGSTVVRGPLLDSTRARLESAEELIEVERAENDALAAELAQLDNWVVDGPDQLLRGRLSGLAVLTIVAGDVDPDVVAGVVRSIRATAGPFLGELRIDPAVFDPEQTDRVASVLGITLEPEADAAGDDVSADDVAALTMTAFGERIAERLPTVAEAIVTTVASEGSAGDGASTGGEVLRSVFGDLEDAGLVDLLEVNTRPVTAERMEVLVLTDRNLVHDPAAMLDSLITVSDPAGAAIDVLVAEVNRVAQDNETPVGSYVARIRDDGRLRDEVSTVDNAEIFLGWVAAVLGLEAAGAGSVGHYGFRDGADGAVPPRPAAPEG</sequence>
<dbReference type="AlphaFoldDB" id="A0A6J6FT08"/>
<keyword evidence="1" id="KW-0175">Coiled coil</keyword>
<evidence type="ECO:0000313" key="2">
    <source>
        <dbReference type="EMBL" id="CAB4587678.1"/>
    </source>
</evidence>
<organism evidence="2">
    <name type="scientific">freshwater metagenome</name>
    <dbReference type="NCBI Taxonomy" id="449393"/>
    <lineage>
        <taxon>unclassified sequences</taxon>
        <taxon>metagenomes</taxon>
        <taxon>ecological metagenomes</taxon>
    </lineage>
</organism>
<dbReference type="EMBL" id="CAEZSR010000203">
    <property type="protein sequence ID" value="CAB4587678.1"/>
    <property type="molecule type" value="Genomic_DNA"/>
</dbReference>
<feature type="coiled-coil region" evidence="1">
    <location>
        <begin position="34"/>
        <end position="61"/>
    </location>
</feature>
<accession>A0A6J6FT08</accession>
<dbReference type="InterPro" id="IPR021522">
    <property type="entry name" value="MctB"/>
</dbReference>
<dbReference type="GO" id="GO:0016020">
    <property type="term" value="C:membrane"/>
    <property type="evidence" value="ECO:0007669"/>
    <property type="project" value="InterPro"/>
</dbReference>
<protein>
    <submittedName>
        <fullName evidence="2">Unannotated protein</fullName>
    </submittedName>
</protein>
<gene>
    <name evidence="2" type="ORF">UFOPK1493_03545</name>
</gene>
<name>A0A6J6FT08_9ZZZZ</name>
<dbReference type="GO" id="GO:0055070">
    <property type="term" value="P:copper ion homeostasis"/>
    <property type="evidence" value="ECO:0007669"/>
    <property type="project" value="InterPro"/>
</dbReference>
<dbReference type="Pfam" id="PF11382">
    <property type="entry name" value="MctB"/>
    <property type="match status" value="1"/>
</dbReference>